<keyword evidence="4" id="KW-1185">Reference proteome</keyword>
<evidence type="ECO:0000313" key="4">
    <source>
        <dbReference type="Proteomes" id="UP000022835"/>
    </source>
</evidence>
<dbReference type="AlphaFoldDB" id="A0A064CSG5"/>
<dbReference type="InterPro" id="IPR003615">
    <property type="entry name" value="HNH_nuc"/>
</dbReference>
<comment type="caution">
    <text evidence="3">The sequence shown here is derived from an EMBL/GenBank/DDBJ whole genome shotgun (WGS) entry which is preliminary data.</text>
</comment>
<comment type="similarity">
    <text evidence="1">Belongs to the Rv1128c/1148c/1588c/1702c/1945/3466 family.</text>
</comment>
<dbReference type="SMART" id="SM00507">
    <property type="entry name" value="HNHc"/>
    <property type="match status" value="1"/>
</dbReference>
<dbReference type="InterPro" id="IPR003870">
    <property type="entry name" value="DUF222"/>
</dbReference>
<organism evidence="3 4">
    <name type="scientific">Mycolicibacterium aromaticivorans JS19b1 = JCM 16368</name>
    <dbReference type="NCBI Taxonomy" id="1440774"/>
    <lineage>
        <taxon>Bacteria</taxon>
        <taxon>Bacillati</taxon>
        <taxon>Actinomycetota</taxon>
        <taxon>Actinomycetes</taxon>
        <taxon>Mycobacteriales</taxon>
        <taxon>Mycobacteriaceae</taxon>
        <taxon>Mycolicibacterium</taxon>
    </lineage>
</organism>
<dbReference type="Pfam" id="PF02720">
    <property type="entry name" value="DUF222"/>
    <property type="match status" value="1"/>
</dbReference>
<accession>A0A064CSG5</accession>
<name>A0A064CSG5_9MYCO</name>
<gene>
    <name evidence="3" type="ORF">Y900_023185</name>
</gene>
<dbReference type="eggNOG" id="COG1403">
    <property type="taxonomic scope" value="Bacteria"/>
</dbReference>
<protein>
    <submittedName>
        <fullName evidence="3">HNH endonuclease</fullName>
    </submittedName>
</protein>
<evidence type="ECO:0000256" key="1">
    <source>
        <dbReference type="ARBA" id="ARBA00023450"/>
    </source>
</evidence>
<dbReference type="Gene3D" id="1.10.30.50">
    <property type="match status" value="1"/>
</dbReference>
<dbReference type="CDD" id="cd00085">
    <property type="entry name" value="HNHc"/>
    <property type="match status" value="1"/>
</dbReference>
<keyword evidence="3" id="KW-0255">Endonuclease</keyword>
<dbReference type="GO" id="GO:0008270">
    <property type="term" value="F:zinc ion binding"/>
    <property type="evidence" value="ECO:0007669"/>
    <property type="project" value="InterPro"/>
</dbReference>
<dbReference type="EMBL" id="JALN02000001">
    <property type="protein sequence ID" value="KDF01753.1"/>
    <property type="molecule type" value="Genomic_DNA"/>
</dbReference>
<dbReference type="Pfam" id="PF01844">
    <property type="entry name" value="HNH"/>
    <property type="match status" value="1"/>
</dbReference>
<sequence>MFDELLDIDLAAAESELVERIAAMERLKSAAAAVQARLTAALDSGRRAAEAVAGVPAARRGRGVAAEVALARRDSPSRGNRHLGFAKALVYEMPHTLAALESGVLSEWRATIVVRESACLDVDDRRRLDAELCSDPAALEGVGDSALAADAKAIADRLDPHAVVDRAATAETERNVTIRPAPDTMTYVTALLPVAHGVSVYAALKREADISCDARSRGQVMADALVERVTGRPADQPVPVAVNVVVSDQMLLGAEQGAAVIAGYGSMPSSVAQKMIMNTVTDERSRATLRRLYANPDSGALVAMDSRSRLFPKGLAEFIELRDQRCRTPYCDAPIRHHDHAIPHSRGGATSAENGQGLCEACNYAKESPGWQVIAGVGESGVHTAEFITPTGAHYHSAAPPMPGTPKIPRSAAEVYLNGELVRVIAA</sequence>
<proteinExistence type="inferred from homology"/>
<keyword evidence="3" id="KW-0540">Nuclease</keyword>
<feature type="domain" description="HNH nuclease" evidence="2">
    <location>
        <begin position="314"/>
        <end position="364"/>
    </location>
</feature>
<dbReference type="GO" id="GO:0004519">
    <property type="term" value="F:endonuclease activity"/>
    <property type="evidence" value="ECO:0007669"/>
    <property type="project" value="UniProtKB-KW"/>
</dbReference>
<dbReference type="RefSeq" id="WP_036344629.1">
    <property type="nucleotide sequence ID" value="NZ_JALN02000001.1"/>
</dbReference>
<reference evidence="3" key="1">
    <citation type="submission" date="2014-05" db="EMBL/GenBank/DDBJ databases">
        <title>Genome sequence of Mycobacterium aromaticivorans strain JS19b1T (= DSM 45407T).</title>
        <authorList>
            <person name="Kwak Y."/>
            <person name="Park G.-S."/>
            <person name="Li Q.X."/>
            <person name="Lee S.-E."/>
            <person name="Shin J.-H."/>
        </authorList>
    </citation>
    <scope>NUCLEOTIDE SEQUENCE [LARGE SCALE GENOMIC DNA]</scope>
    <source>
        <strain evidence="3">JS19b1</strain>
    </source>
</reference>
<keyword evidence="3" id="KW-0378">Hydrolase</keyword>
<dbReference type="Proteomes" id="UP000022835">
    <property type="component" value="Unassembled WGS sequence"/>
</dbReference>
<dbReference type="STRING" id="1440774.Y900_023185"/>
<dbReference type="OrthoDB" id="5241234at2"/>
<evidence type="ECO:0000313" key="3">
    <source>
        <dbReference type="EMBL" id="KDF01753.1"/>
    </source>
</evidence>
<dbReference type="InterPro" id="IPR002711">
    <property type="entry name" value="HNH"/>
</dbReference>
<dbReference type="GO" id="GO:0003676">
    <property type="term" value="F:nucleic acid binding"/>
    <property type="evidence" value="ECO:0007669"/>
    <property type="project" value="InterPro"/>
</dbReference>
<evidence type="ECO:0000259" key="2">
    <source>
        <dbReference type="SMART" id="SM00507"/>
    </source>
</evidence>